<proteinExistence type="predicted"/>
<reference evidence="2 3" key="1">
    <citation type="journal article" date="2014" name="Int. J. Syst. Evol. Microbiol.">
        <title>Complete genome sequence of Corynebacterium casei LMG S-19264T (=DSM 44701T), isolated from a smear-ripened cheese.</title>
        <authorList>
            <consortium name="US DOE Joint Genome Institute (JGI-PGF)"/>
            <person name="Walter F."/>
            <person name="Albersmeier A."/>
            <person name="Kalinowski J."/>
            <person name="Ruckert C."/>
        </authorList>
    </citation>
    <scope>NUCLEOTIDE SEQUENCE [LARGE SCALE GENOMIC DNA]</scope>
    <source>
        <strain evidence="2 3">CGMCC 1.16330</strain>
    </source>
</reference>
<dbReference type="EMBL" id="BMKS01000009">
    <property type="protein sequence ID" value="GGG40493.1"/>
    <property type="molecule type" value="Genomic_DNA"/>
</dbReference>
<evidence type="ECO:0000313" key="3">
    <source>
        <dbReference type="Proteomes" id="UP000597507"/>
    </source>
</evidence>
<keyword evidence="3" id="KW-1185">Reference proteome</keyword>
<comment type="caution">
    <text evidence="2">The sequence shown here is derived from an EMBL/GenBank/DDBJ whole genome shotgun (WGS) entry which is preliminary data.</text>
</comment>
<dbReference type="AlphaFoldDB" id="A0A8J2ZCX9"/>
<evidence type="ECO:0008006" key="4">
    <source>
        <dbReference type="Google" id="ProtNLM"/>
    </source>
</evidence>
<feature type="region of interest" description="Disordered" evidence="1">
    <location>
        <begin position="98"/>
        <end position="124"/>
    </location>
</feature>
<protein>
    <recommendedName>
        <fullName evidence="4">CoA transferase</fullName>
    </recommendedName>
</protein>
<name>A0A8J2ZCX9_9PROT</name>
<sequence length="140" mass="15396">MQRSSSRTASAGSCMHGAEADEAVRALRDAGGDAVVPQADRRHRVLRPQRDVALRRHRRDDLEVDAGGVEVAQPRLDPRRDLAPLDLLLAVQRLGLRRREARERPGGRPPDLGEHTEEILSQELGLGPEAIAALRREGVV</sequence>
<gene>
    <name evidence="2" type="ORF">GCM10010964_30150</name>
</gene>
<evidence type="ECO:0000313" key="2">
    <source>
        <dbReference type="EMBL" id="GGG40493.1"/>
    </source>
</evidence>
<dbReference type="Gene3D" id="3.40.50.10540">
    <property type="entry name" value="Crotonobetainyl-coa:carnitine coa-transferase, domain 1"/>
    <property type="match status" value="1"/>
</dbReference>
<dbReference type="InterPro" id="IPR023606">
    <property type="entry name" value="CoA-Trfase_III_dom_1_sf"/>
</dbReference>
<dbReference type="Proteomes" id="UP000597507">
    <property type="component" value="Unassembled WGS sequence"/>
</dbReference>
<organism evidence="2 3">
    <name type="scientific">Caldovatus sediminis</name>
    <dbReference type="NCBI Taxonomy" id="2041189"/>
    <lineage>
        <taxon>Bacteria</taxon>
        <taxon>Pseudomonadati</taxon>
        <taxon>Pseudomonadota</taxon>
        <taxon>Alphaproteobacteria</taxon>
        <taxon>Acetobacterales</taxon>
        <taxon>Roseomonadaceae</taxon>
        <taxon>Caldovatus</taxon>
    </lineage>
</organism>
<feature type="compositionally biased region" description="Basic and acidic residues" evidence="1">
    <location>
        <begin position="98"/>
        <end position="118"/>
    </location>
</feature>
<evidence type="ECO:0000256" key="1">
    <source>
        <dbReference type="SAM" id="MobiDB-lite"/>
    </source>
</evidence>
<dbReference type="SUPFAM" id="SSF89796">
    <property type="entry name" value="CoA-transferase family III (CaiB/BaiF)"/>
    <property type="match status" value="1"/>
</dbReference>
<accession>A0A8J2ZCX9</accession>